<evidence type="ECO:0000313" key="2">
    <source>
        <dbReference type="Proteomes" id="UP000192505"/>
    </source>
</evidence>
<comment type="caution">
    <text evidence="1">The sequence shown here is derived from an EMBL/GenBank/DDBJ whole genome shotgun (WGS) entry which is preliminary data.</text>
</comment>
<proteinExistence type="predicted"/>
<evidence type="ECO:0000313" key="1">
    <source>
        <dbReference type="EMBL" id="OQW87600.1"/>
    </source>
</evidence>
<reference evidence="1 2" key="1">
    <citation type="submission" date="2017-01" db="EMBL/GenBank/DDBJ databases">
        <title>Novel large sulfur bacteria in the metagenomes of groundwater-fed chemosynthetic microbial mats in the Lake Huron basin.</title>
        <authorList>
            <person name="Sharrar A.M."/>
            <person name="Flood B.E."/>
            <person name="Bailey J.V."/>
            <person name="Jones D.S."/>
            <person name="Biddanda B."/>
            <person name="Ruberg S.A."/>
            <person name="Marcus D.N."/>
            <person name="Dick G.J."/>
        </authorList>
    </citation>
    <scope>NUCLEOTIDE SEQUENCE [LARGE SCALE GENOMIC DNA]</scope>
    <source>
        <strain evidence="1">A7</strain>
    </source>
</reference>
<dbReference type="AlphaFoldDB" id="A0A1W9KT68"/>
<accession>A0A1W9KT68</accession>
<sequence length="98" mass="11454">MDPIDRDVLRPLASKYIWWKTPDEAVDMPDRVIAQVMNIGDYADVQQLVHQLGDDSLREVLTHAQAGQFDQRSWVYWHYRLGLANVDHVPPLPVRRFT</sequence>
<gene>
    <name evidence="1" type="ORF">BWK72_11785</name>
</gene>
<dbReference type="Proteomes" id="UP000192505">
    <property type="component" value="Unassembled WGS sequence"/>
</dbReference>
<dbReference type="EMBL" id="MTEI01000007">
    <property type="protein sequence ID" value="OQW87600.1"/>
    <property type="molecule type" value="Genomic_DNA"/>
</dbReference>
<protein>
    <submittedName>
        <fullName evidence="1">Uncharacterized protein</fullName>
    </submittedName>
</protein>
<organism evidence="1 2">
    <name type="scientific">Rhodoferax ferrireducens</name>
    <dbReference type="NCBI Taxonomy" id="192843"/>
    <lineage>
        <taxon>Bacteria</taxon>
        <taxon>Pseudomonadati</taxon>
        <taxon>Pseudomonadota</taxon>
        <taxon>Betaproteobacteria</taxon>
        <taxon>Burkholderiales</taxon>
        <taxon>Comamonadaceae</taxon>
        <taxon>Rhodoferax</taxon>
    </lineage>
</organism>
<name>A0A1W9KT68_9BURK</name>